<reference evidence="12 13" key="2">
    <citation type="journal article" date="2012" name="Stand. Genomic Sci.">
        <title>Complete genome sequence of the sulfate-reducing firmicute Desulfotomaculum ruminis type strain (DL(T)).</title>
        <authorList>
            <person name="Spring S."/>
            <person name="Visser M."/>
            <person name="Lu M."/>
            <person name="Copeland A."/>
            <person name="Lapidus A."/>
            <person name="Lucas S."/>
            <person name="Cheng J.F."/>
            <person name="Han C."/>
            <person name="Tapia R."/>
            <person name="Goodwin L.A."/>
            <person name="Pitluck S."/>
            <person name="Ivanova N."/>
            <person name="Land M."/>
            <person name="Hauser L."/>
            <person name="Larimer F."/>
            <person name="Rohde M."/>
            <person name="Goker M."/>
            <person name="Detter J.C."/>
            <person name="Kyrpides N.C."/>
            <person name="Woyke T."/>
            <person name="Schaap P.J."/>
            <person name="Plugge C.M."/>
            <person name="Muyzer G."/>
            <person name="Kuever J."/>
            <person name="Pereira I.A."/>
            <person name="Parshina S.N."/>
            <person name="Bernier-Latmani R."/>
            <person name="Stams A.J."/>
            <person name="Klenk H.P."/>
        </authorList>
    </citation>
    <scope>NUCLEOTIDE SEQUENCE [LARGE SCALE GENOMIC DNA]</scope>
    <source>
        <strain evidence="13">ATCC 23193 / DSM 2154 / NCIB 8452 / DL</strain>
    </source>
</reference>
<dbReference type="GO" id="GO:0001678">
    <property type="term" value="P:intracellular glucose homeostasis"/>
    <property type="evidence" value="ECO:0007669"/>
    <property type="project" value="InterPro"/>
</dbReference>
<evidence type="ECO:0000256" key="2">
    <source>
        <dbReference type="ARBA" id="ARBA00005007"/>
    </source>
</evidence>
<keyword evidence="6 12" id="KW-0418">Kinase</keyword>
<dbReference type="GO" id="GO:0006006">
    <property type="term" value="P:glucose metabolic process"/>
    <property type="evidence" value="ECO:0007669"/>
    <property type="project" value="TreeGrafter"/>
</dbReference>
<dbReference type="GO" id="GO:0005536">
    <property type="term" value="F:D-glucose binding"/>
    <property type="evidence" value="ECO:0007669"/>
    <property type="project" value="InterPro"/>
</dbReference>
<keyword evidence="7" id="KW-0067">ATP-binding</keyword>
<dbReference type="PRINTS" id="PR00475">
    <property type="entry name" value="HEXOKINASE"/>
</dbReference>
<reference evidence="13" key="1">
    <citation type="submission" date="2011-05" db="EMBL/GenBank/DDBJ databases">
        <title>Complete sequence of Desulfotomaculum ruminis DSM 2154.</title>
        <authorList>
            <person name="Lucas S."/>
            <person name="Copeland A."/>
            <person name="Lapidus A."/>
            <person name="Cheng J.-F."/>
            <person name="Goodwin L."/>
            <person name="Pitluck S."/>
            <person name="Lu M."/>
            <person name="Detter J.C."/>
            <person name="Han C."/>
            <person name="Tapia R."/>
            <person name="Land M."/>
            <person name="Hauser L."/>
            <person name="Kyrpides N."/>
            <person name="Ivanova N."/>
            <person name="Mikhailova N."/>
            <person name="Pagani I."/>
            <person name="Stams A.J.M."/>
            <person name="Plugge C.M."/>
            <person name="Muyzer G."/>
            <person name="Kuever J."/>
            <person name="Parshina S.N."/>
            <person name="Ivanova A.E."/>
            <person name="Nazina T.N."/>
            <person name="Brambilla E."/>
            <person name="Spring S."/>
            <person name="Klenk H.-P."/>
            <person name="Woyke T."/>
        </authorList>
    </citation>
    <scope>NUCLEOTIDE SEQUENCE [LARGE SCALE GENOMIC DNA]</scope>
    <source>
        <strain evidence="13">ATCC 23193 / DSM 2154 / NCIB 8452 / DL</strain>
    </source>
</reference>
<comment type="catalytic activity">
    <reaction evidence="9">
        <text>D-fructose + ATP = D-fructose 6-phosphate + ADP + H(+)</text>
        <dbReference type="Rhea" id="RHEA:16125"/>
        <dbReference type="ChEBI" id="CHEBI:15378"/>
        <dbReference type="ChEBI" id="CHEBI:30616"/>
        <dbReference type="ChEBI" id="CHEBI:37721"/>
        <dbReference type="ChEBI" id="CHEBI:61527"/>
        <dbReference type="ChEBI" id="CHEBI:456216"/>
        <dbReference type="EC" id="2.7.1.1"/>
    </reaction>
    <physiologicalReaction direction="left-to-right" evidence="9">
        <dbReference type="Rhea" id="RHEA:16126"/>
    </physiologicalReaction>
</comment>
<sequence length="446" mass="49242">MNPKTLVGQLEYLKTLFLNLDLLALARNFQQEMMAGSGGNSSLKMLPTFLNKPVGQETGTFFSIDFGGTNVRLQIVQLLGRGLYEIKQSRSFLLIDPSGLYNYTSKQTTAADLFDFIAHRIKEMIDPGSTYLLGHTFSFPCRQLDANRAVLINWTKEFNTAGVEGHEVTGLLEQALHRNHMVNIKPVAIINDTTATLLTASYANPRAHIGSICGTGHNTCYIEPKDPLTGQSMIINLESGNFNKIPLTPFDSMLDQSSEDPGQQFLEKAVSGRYIGEIVRLILGHLISSNLLFFRQIPDFMERPHSIKAVDLSCFLEDRTPHLEKISQWLNSNWGIFYSSLEERQALKTVAALVTARSAQLVAATYIGILQQIDPELRSDHIIAVDGTLFEKMNSFTSHVQEILTGFYSNCSHKVTLKLTRGGSGVGAAIAAATTLHDGESSKPTV</sequence>
<evidence type="ECO:0000313" key="12">
    <source>
        <dbReference type="EMBL" id="AEG58894.1"/>
    </source>
</evidence>
<name>F6DSS5_DESRL</name>
<dbReference type="GO" id="GO:0005829">
    <property type="term" value="C:cytosol"/>
    <property type="evidence" value="ECO:0007669"/>
    <property type="project" value="TreeGrafter"/>
</dbReference>
<evidence type="ECO:0000256" key="6">
    <source>
        <dbReference type="ARBA" id="ARBA00022777"/>
    </source>
</evidence>
<dbReference type="eggNOG" id="COG5026">
    <property type="taxonomic scope" value="Bacteria"/>
</dbReference>
<evidence type="ECO:0000256" key="5">
    <source>
        <dbReference type="ARBA" id="ARBA00022741"/>
    </source>
</evidence>
<dbReference type="GO" id="GO:0005524">
    <property type="term" value="F:ATP binding"/>
    <property type="evidence" value="ECO:0007669"/>
    <property type="project" value="UniProtKB-KW"/>
</dbReference>
<dbReference type="InterPro" id="IPR022673">
    <property type="entry name" value="Hexokinase_C"/>
</dbReference>
<feature type="domain" description="Hexokinase C-terminal" evidence="11">
    <location>
        <begin position="209"/>
        <end position="433"/>
    </location>
</feature>
<dbReference type="HOGENOM" id="CLU_014393_5_3_9"/>
<gene>
    <name evidence="12" type="ordered locus">Desru_0609</name>
</gene>
<dbReference type="AlphaFoldDB" id="F6DSS5"/>
<organism evidence="12 13">
    <name type="scientific">Desulforamulus ruminis (strain ATCC 23193 / DSM 2154 / NCIMB 8452 / DL)</name>
    <name type="common">Desulfotomaculum ruminis</name>
    <dbReference type="NCBI Taxonomy" id="696281"/>
    <lineage>
        <taxon>Bacteria</taxon>
        <taxon>Bacillati</taxon>
        <taxon>Bacillota</taxon>
        <taxon>Clostridia</taxon>
        <taxon>Eubacteriales</taxon>
        <taxon>Peptococcaceae</taxon>
        <taxon>Desulforamulus</taxon>
    </lineage>
</organism>
<dbReference type="RefSeq" id="WP_013840668.1">
    <property type="nucleotide sequence ID" value="NC_015589.1"/>
</dbReference>
<evidence type="ECO:0000256" key="8">
    <source>
        <dbReference type="ARBA" id="ARBA00023152"/>
    </source>
</evidence>
<dbReference type="InterPro" id="IPR043129">
    <property type="entry name" value="ATPase_NBD"/>
</dbReference>
<dbReference type="Pfam" id="PF00349">
    <property type="entry name" value="Hexokinase_1"/>
    <property type="match status" value="1"/>
</dbReference>
<dbReference type="InterPro" id="IPR001312">
    <property type="entry name" value="Hexokinase"/>
</dbReference>
<protein>
    <submittedName>
        <fullName evidence="12">Hexokinase</fullName>
        <ecNumber evidence="12">2.7.1.1</ecNumber>
    </submittedName>
</protein>
<evidence type="ECO:0000313" key="13">
    <source>
        <dbReference type="Proteomes" id="UP000009234"/>
    </source>
</evidence>
<comment type="pathway">
    <text evidence="1">Carbohydrate degradation.</text>
</comment>
<dbReference type="KEGG" id="dru:Desru_0609"/>
<evidence type="ECO:0000259" key="10">
    <source>
        <dbReference type="Pfam" id="PF00349"/>
    </source>
</evidence>
<comment type="similarity">
    <text evidence="3">Belongs to the hexokinase family.</text>
</comment>
<dbReference type="PANTHER" id="PTHR19443">
    <property type="entry name" value="HEXOKINASE"/>
    <property type="match status" value="1"/>
</dbReference>
<evidence type="ECO:0000256" key="3">
    <source>
        <dbReference type="ARBA" id="ARBA00009225"/>
    </source>
</evidence>
<evidence type="ECO:0000256" key="7">
    <source>
        <dbReference type="ARBA" id="ARBA00022840"/>
    </source>
</evidence>
<dbReference type="Gene3D" id="3.30.420.40">
    <property type="match status" value="1"/>
</dbReference>
<dbReference type="STRING" id="696281.Desru_0609"/>
<feature type="domain" description="Hexokinase N-terminal" evidence="10">
    <location>
        <begin position="21"/>
        <end position="202"/>
    </location>
</feature>
<dbReference type="GO" id="GO:0004340">
    <property type="term" value="F:glucokinase activity"/>
    <property type="evidence" value="ECO:0007669"/>
    <property type="project" value="TreeGrafter"/>
</dbReference>
<evidence type="ECO:0000259" key="11">
    <source>
        <dbReference type="Pfam" id="PF03727"/>
    </source>
</evidence>
<evidence type="ECO:0000256" key="4">
    <source>
        <dbReference type="ARBA" id="ARBA00022679"/>
    </source>
</evidence>
<dbReference type="PANTHER" id="PTHR19443:SF16">
    <property type="entry name" value="HEXOKINASE TYPE 1-RELATED"/>
    <property type="match status" value="1"/>
</dbReference>
<dbReference type="InterPro" id="IPR022672">
    <property type="entry name" value="Hexokinase_N"/>
</dbReference>
<dbReference type="Gene3D" id="3.40.367.20">
    <property type="match status" value="1"/>
</dbReference>
<keyword evidence="13" id="KW-1185">Reference proteome</keyword>
<dbReference type="EMBL" id="CP002780">
    <property type="protein sequence ID" value="AEG58894.1"/>
    <property type="molecule type" value="Genomic_DNA"/>
</dbReference>
<dbReference type="GO" id="GO:0008865">
    <property type="term" value="F:fructokinase activity"/>
    <property type="evidence" value="ECO:0007669"/>
    <property type="project" value="TreeGrafter"/>
</dbReference>
<evidence type="ECO:0000256" key="9">
    <source>
        <dbReference type="ARBA" id="ARBA00047905"/>
    </source>
</evidence>
<dbReference type="OrthoDB" id="6383434at2"/>
<dbReference type="Proteomes" id="UP000009234">
    <property type="component" value="Chromosome"/>
</dbReference>
<keyword evidence="8" id="KW-0324">Glycolysis</keyword>
<dbReference type="EC" id="2.7.1.1" evidence="12"/>
<dbReference type="GO" id="GO:0006096">
    <property type="term" value="P:glycolytic process"/>
    <property type="evidence" value="ECO:0007669"/>
    <property type="project" value="UniProtKB-UniPathway"/>
</dbReference>
<dbReference type="UniPathway" id="UPA00109">
    <property type="reaction ID" value="UER00180"/>
</dbReference>
<evidence type="ECO:0000256" key="1">
    <source>
        <dbReference type="ARBA" id="ARBA00004921"/>
    </source>
</evidence>
<proteinExistence type="inferred from homology"/>
<dbReference type="PROSITE" id="PS51748">
    <property type="entry name" value="HEXOKINASE_2"/>
    <property type="match status" value="1"/>
</dbReference>
<dbReference type="SUPFAM" id="SSF53067">
    <property type="entry name" value="Actin-like ATPase domain"/>
    <property type="match status" value="2"/>
</dbReference>
<keyword evidence="4 12" id="KW-0808">Transferase</keyword>
<accession>F6DSS5</accession>
<dbReference type="Pfam" id="PF03727">
    <property type="entry name" value="Hexokinase_2"/>
    <property type="match status" value="1"/>
</dbReference>
<comment type="pathway">
    <text evidence="2">Carbohydrate metabolism.</text>
</comment>
<keyword evidence="5" id="KW-0547">Nucleotide-binding</keyword>